<dbReference type="InterPro" id="IPR027417">
    <property type="entry name" value="P-loop_NTPase"/>
</dbReference>
<keyword evidence="4" id="KW-0067">ATP-binding</keyword>
<evidence type="ECO:0000313" key="8">
    <source>
        <dbReference type="EMBL" id="CAB4271964.1"/>
    </source>
</evidence>
<feature type="domain" description="Disease resistance protein At4g27190-like leucine-rich repeats" evidence="7">
    <location>
        <begin position="965"/>
        <end position="1034"/>
    </location>
</feature>
<evidence type="ECO:0000256" key="4">
    <source>
        <dbReference type="ARBA" id="ARBA00022840"/>
    </source>
</evidence>
<dbReference type="PANTHER" id="PTHR33463">
    <property type="entry name" value="NB-ARC DOMAIN-CONTAINING PROTEIN-RELATED"/>
    <property type="match status" value="1"/>
</dbReference>
<keyword evidence="3" id="KW-0611">Plant defense</keyword>
<keyword evidence="5" id="KW-0175">Coiled coil</keyword>
<dbReference type="InterPro" id="IPR032675">
    <property type="entry name" value="LRR_dom_sf"/>
</dbReference>
<evidence type="ECO:0000313" key="9">
    <source>
        <dbReference type="Proteomes" id="UP000507222"/>
    </source>
</evidence>
<comment type="similarity">
    <text evidence="1">Belongs to the disease resistance NB-LRR family.</text>
</comment>
<dbReference type="GO" id="GO:0006952">
    <property type="term" value="P:defense response"/>
    <property type="evidence" value="ECO:0007669"/>
    <property type="project" value="UniProtKB-KW"/>
</dbReference>
<dbReference type="SUPFAM" id="SSF52047">
    <property type="entry name" value="RNI-like"/>
    <property type="match status" value="1"/>
</dbReference>
<dbReference type="PRINTS" id="PR00364">
    <property type="entry name" value="DISEASERSIST"/>
</dbReference>
<dbReference type="Pfam" id="PF00931">
    <property type="entry name" value="NB-ARC"/>
    <property type="match status" value="1"/>
</dbReference>
<dbReference type="Proteomes" id="UP000507222">
    <property type="component" value="Unassembled WGS sequence"/>
</dbReference>
<dbReference type="Gene3D" id="1.10.8.430">
    <property type="entry name" value="Helical domain of apoptotic protease-activating factors"/>
    <property type="match status" value="1"/>
</dbReference>
<evidence type="ECO:0000256" key="3">
    <source>
        <dbReference type="ARBA" id="ARBA00022821"/>
    </source>
</evidence>
<evidence type="ECO:0000256" key="1">
    <source>
        <dbReference type="ARBA" id="ARBA00008894"/>
    </source>
</evidence>
<dbReference type="Gene3D" id="3.40.50.300">
    <property type="entry name" value="P-loop containing nucleotide triphosphate hydrolases"/>
    <property type="match status" value="1"/>
</dbReference>
<keyword evidence="2" id="KW-0547">Nucleotide-binding</keyword>
<accession>A0A6J5U9A2</accession>
<gene>
    <name evidence="8" type="ORF">CURHAP_LOCUS18441</name>
</gene>
<feature type="domain" description="NB-ARC" evidence="6">
    <location>
        <begin position="144"/>
        <end position="185"/>
    </location>
</feature>
<proteinExistence type="inferred from homology"/>
<dbReference type="InterPro" id="IPR002182">
    <property type="entry name" value="NB-ARC"/>
</dbReference>
<evidence type="ECO:0000259" key="6">
    <source>
        <dbReference type="Pfam" id="PF00931"/>
    </source>
</evidence>
<sequence length="1534" mass="172715">MEILTAIIPTIIEYTVKPIGRQVGYLINYKSNLESLRSQLKNLDAAKDRMKHRVDEVERNGKGVETDVQNWRQEADEMIEEANAIVEKEGRANTKCFRGQEISKIGKKIELHAKTEFRSVSYEAPVEDICAIPSQEYMAFESRTSMLKEIMEELKNPDTNRIGVYGLGGVGKTTLAKEVFREANKENGGTSKYGSKGKLFMAQDKRQEDSCNLDDVSRRIDLEAVGLVHVRTCNLLLTSRDKKVLFSEMGTQKNFPLDLLCEQESLSLFEKKAGAVIKDDRIEGVANELAKKCGGLPILVVAVASGLRESSLEEWKDTLRRFKSFEKKGLAEIAFLIIEWSYNQLDSEELKRLFLLCGIMAESNYASFLSDLLKYSIGLGLVENVRTVEEARNALHSLVKKLKNSCLLLDGYDDGRVRMHDVVRDVAVQIASRDRHVLSRAYTELDGSPSKDCSQISLRYCTIPKLPDVPWECPELEFFYLGSSDNSLEIPSNFFEEMKELRVLDLTGLHFRSLPPSLQSLTNLQTLCLDGCVLGDIALVGQLTNLKILSLIQSQVKELPKEIGQLTRLQLLDLTCCSELVVIPAGVISSLTSLEDLRMGSFKEWKGGLNDGRSNASVSELKQLRQLTALHIHIPDAKLLPANMFSDTKLERYTILIGDCWQYPGIDETSSNMLKLKLITVSQFDQGIKLLLKRCEDLELDGMEAANIISHILASGKQLKNLHVQNNDAVTAVINSSHAFPNLESLSLYNLVNLETVCCGQLIAQPFQKLRSLTLRNLPKLIGFSSKGSTSVVSTEAEEIILENEIGGPSKLFMDGEVLIPNLTRLILHQCDGLRFLFSCSMARRLEQLKHLEISTCQMMEEIVSTSGYNQEHRDNMFCNLKSLNLQHLPSLTRFYSGSYIEFSLLETLHIEDCPRLGTFIFDRKSEITSIGKENDDMNSKENLETVIPRFLFDEKVGFPSLERLIIYDLPKLRTVWHCQLAPDSFRKLKEVVVLRCQGLINIFMPSMMGRLNALGTLVIKQCKSLQVVFDMGVVLGVKEAYGTSSTTQLKTFGCPNLDYVEINSCESLKNIFPVSVAKGLQQLSELYVVNCGILEEIVAKDGLEMTPEFVFSKVTFVFSKVTLVQLQLLPQLRSFYSGLHVSKWPLLKSLIVCECGKVEILASEYSRFQERLDSGTPIKQPFLLVDKGNPFPNLEVLGLDKNAEIWYEAHSPLPAKLFINLKEFAFSCAHPQSFHFLEKLHNLEKLVVYNGPWKEIFVYEGTSSREIDAVGRTLPHIKILYLNQMKELMHLGIGNDNSESVFPNLEILNVNNCGRLKNLTSSIISFRNLTTLHVANCEGLKYLTTYSVAKCLHKLKSLEVENCESMIEIVASNEDEEDSRNYYEIAFSCLQHLKLYYLPSLRGCCSSGNCTVRVPSLNSLIVKECLIELEISPDGSLSQSGSRPERQQIIEEVEEKEEEEDDGNETFHSVPALAAIADLINVNCLIQACKRPPQGTGRRIWKWLCDLCWHSGIPIPVVLCLCCHVYNCFVIQV</sequence>
<dbReference type="SUPFAM" id="SSF52540">
    <property type="entry name" value="P-loop containing nucleoside triphosphate hydrolases"/>
    <property type="match status" value="1"/>
</dbReference>
<dbReference type="InterPro" id="IPR050905">
    <property type="entry name" value="Plant_NBS-LRR"/>
</dbReference>
<organism evidence="8 9">
    <name type="scientific">Prunus armeniaca</name>
    <name type="common">Apricot</name>
    <name type="synonym">Armeniaca vulgaris</name>
    <dbReference type="NCBI Taxonomy" id="36596"/>
    <lineage>
        <taxon>Eukaryota</taxon>
        <taxon>Viridiplantae</taxon>
        <taxon>Streptophyta</taxon>
        <taxon>Embryophyta</taxon>
        <taxon>Tracheophyta</taxon>
        <taxon>Spermatophyta</taxon>
        <taxon>Magnoliopsida</taxon>
        <taxon>eudicotyledons</taxon>
        <taxon>Gunneridae</taxon>
        <taxon>Pentapetalae</taxon>
        <taxon>rosids</taxon>
        <taxon>fabids</taxon>
        <taxon>Rosales</taxon>
        <taxon>Rosaceae</taxon>
        <taxon>Amygdaloideae</taxon>
        <taxon>Amygdaleae</taxon>
        <taxon>Prunus</taxon>
    </lineage>
</organism>
<dbReference type="PANTHER" id="PTHR33463:SF198">
    <property type="entry name" value="RPP4C3"/>
    <property type="match status" value="1"/>
</dbReference>
<feature type="domain" description="Disease resistance protein At4g27190-like leucine-rich repeats" evidence="7">
    <location>
        <begin position="1051"/>
        <end position="1093"/>
    </location>
</feature>
<feature type="domain" description="Disease resistance protein At4g27190-like leucine-rich repeats" evidence="7">
    <location>
        <begin position="1203"/>
        <end position="1323"/>
    </location>
</feature>
<dbReference type="GO" id="GO:0043531">
    <property type="term" value="F:ADP binding"/>
    <property type="evidence" value="ECO:0007669"/>
    <property type="project" value="InterPro"/>
</dbReference>
<evidence type="ECO:0000259" key="7">
    <source>
        <dbReference type="Pfam" id="PF23247"/>
    </source>
</evidence>
<protein>
    <recommendedName>
        <fullName evidence="10">NB-ARC domain-containing protein</fullName>
    </recommendedName>
</protein>
<evidence type="ECO:0000256" key="5">
    <source>
        <dbReference type="SAM" id="Coils"/>
    </source>
</evidence>
<dbReference type="InterPro" id="IPR042197">
    <property type="entry name" value="Apaf_helical"/>
</dbReference>
<evidence type="ECO:0008006" key="10">
    <source>
        <dbReference type="Google" id="ProtNLM"/>
    </source>
</evidence>
<feature type="domain" description="Disease resistance protein At4g27190-like leucine-rich repeats" evidence="7">
    <location>
        <begin position="820"/>
        <end position="918"/>
    </location>
</feature>
<dbReference type="InterPro" id="IPR057135">
    <property type="entry name" value="At4g27190-like_LRR"/>
</dbReference>
<dbReference type="SUPFAM" id="SSF52058">
    <property type="entry name" value="L domain-like"/>
    <property type="match status" value="2"/>
</dbReference>
<evidence type="ECO:0000256" key="2">
    <source>
        <dbReference type="ARBA" id="ARBA00022741"/>
    </source>
</evidence>
<dbReference type="Pfam" id="PF23247">
    <property type="entry name" value="LRR_RPS2"/>
    <property type="match status" value="5"/>
</dbReference>
<name>A0A6J5U9A2_PRUAR</name>
<feature type="coiled-coil region" evidence="5">
    <location>
        <begin position="26"/>
        <end position="88"/>
    </location>
</feature>
<feature type="domain" description="Disease resistance protein At4g27190-like leucine-rich repeats" evidence="7">
    <location>
        <begin position="1325"/>
        <end position="1426"/>
    </location>
</feature>
<dbReference type="EMBL" id="CAEKDK010000003">
    <property type="protein sequence ID" value="CAB4271964.1"/>
    <property type="molecule type" value="Genomic_DNA"/>
</dbReference>
<reference evidence="8 9" key="1">
    <citation type="submission" date="2020-05" db="EMBL/GenBank/DDBJ databases">
        <authorList>
            <person name="Campoy J."/>
            <person name="Schneeberger K."/>
            <person name="Spophaly S."/>
        </authorList>
    </citation>
    <scope>NUCLEOTIDE SEQUENCE [LARGE SCALE GENOMIC DNA]</scope>
    <source>
        <strain evidence="8">PruArmRojPasFocal</strain>
    </source>
</reference>
<dbReference type="Gene3D" id="3.80.10.10">
    <property type="entry name" value="Ribonuclease Inhibitor"/>
    <property type="match status" value="4"/>
</dbReference>
<dbReference type="GO" id="GO:0005524">
    <property type="term" value="F:ATP binding"/>
    <property type="evidence" value="ECO:0007669"/>
    <property type="project" value="UniProtKB-KW"/>
</dbReference>